<keyword evidence="3" id="KW-1185">Reference proteome</keyword>
<evidence type="ECO:0000259" key="1">
    <source>
        <dbReference type="Pfam" id="PF01526"/>
    </source>
</evidence>
<gene>
    <name evidence="2" type="ORF">SAMN06265370_1471</name>
</gene>
<feature type="domain" description="Tn3 transposase DDE" evidence="1">
    <location>
        <begin position="3"/>
        <end position="63"/>
    </location>
</feature>
<dbReference type="AlphaFoldDB" id="A0A238ZWB7"/>
<dbReference type="GO" id="GO:0006313">
    <property type="term" value="P:DNA transposition"/>
    <property type="evidence" value="ECO:0007669"/>
    <property type="project" value="InterPro"/>
</dbReference>
<accession>A0A238ZWB7</accession>
<reference evidence="2 3" key="1">
    <citation type="submission" date="2017-06" db="EMBL/GenBank/DDBJ databases">
        <authorList>
            <person name="Kim H.J."/>
            <person name="Triplett B.A."/>
        </authorList>
    </citation>
    <scope>NUCLEOTIDE SEQUENCE [LARGE SCALE GENOMIC DNA]</scope>
    <source>
        <strain evidence="2 3">DSM 29052</strain>
    </source>
</reference>
<organism evidence="2 3">
    <name type="scientific">Puniceibacterium sediminis</name>
    <dbReference type="NCBI Taxonomy" id="1608407"/>
    <lineage>
        <taxon>Bacteria</taxon>
        <taxon>Pseudomonadati</taxon>
        <taxon>Pseudomonadota</taxon>
        <taxon>Alphaproteobacteria</taxon>
        <taxon>Rhodobacterales</taxon>
        <taxon>Paracoccaceae</taxon>
        <taxon>Puniceibacterium</taxon>
    </lineage>
</organism>
<dbReference type="Pfam" id="PF01526">
    <property type="entry name" value="DDE_Tnp_Tn3"/>
    <property type="match status" value="1"/>
</dbReference>
<proteinExistence type="predicted"/>
<name>A0A238ZWB7_9RHOB</name>
<dbReference type="GO" id="GO:0004803">
    <property type="term" value="F:transposase activity"/>
    <property type="evidence" value="ECO:0007669"/>
    <property type="project" value="InterPro"/>
</dbReference>
<evidence type="ECO:0000313" key="2">
    <source>
        <dbReference type="EMBL" id="SNR87736.1"/>
    </source>
</evidence>
<dbReference type="InterPro" id="IPR002513">
    <property type="entry name" value="Tn3_Tnp_DDE_dom"/>
</dbReference>
<evidence type="ECO:0000313" key="3">
    <source>
        <dbReference type="Proteomes" id="UP000198417"/>
    </source>
</evidence>
<protein>
    <submittedName>
        <fullName evidence="2">Tn3 transposase DDE domain-containing protein</fullName>
    </submittedName>
</protein>
<dbReference type="EMBL" id="FZNN01000047">
    <property type="protein sequence ID" value="SNR87736.1"/>
    <property type="molecule type" value="Genomic_DNA"/>
</dbReference>
<dbReference type="Proteomes" id="UP000198417">
    <property type="component" value="Unassembled WGS sequence"/>
</dbReference>
<sequence>MVEEQHYRMAGLNLLAAITIYWITEHLGQAVATRSRVGFNCAPDLLTHISPLGWTHTLLTDEYRW</sequence>